<evidence type="ECO:0000256" key="2">
    <source>
        <dbReference type="SAM" id="Phobius"/>
    </source>
</evidence>
<proteinExistence type="predicted"/>
<keyword evidence="2" id="KW-1133">Transmembrane helix</keyword>
<keyword evidence="2" id="KW-0472">Membrane</keyword>
<organism evidence="3">
    <name type="scientific">Thermosporothrix sp. COM3</name>
    <dbReference type="NCBI Taxonomy" id="2490863"/>
    <lineage>
        <taxon>Bacteria</taxon>
        <taxon>Bacillati</taxon>
        <taxon>Chloroflexota</taxon>
        <taxon>Ktedonobacteria</taxon>
        <taxon>Ktedonobacterales</taxon>
        <taxon>Thermosporotrichaceae</taxon>
        <taxon>Thermosporothrix</taxon>
    </lineage>
</organism>
<reference evidence="3" key="1">
    <citation type="submission" date="2018-12" db="EMBL/GenBank/DDBJ databases">
        <title>Novel natural products biosynthetic potential of the class Ktedonobacteria.</title>
        <authorList>
            <person name="Zheng Y."/>
            <person name="Saitou A."/>
            <person name="Wang C.M."/>
            <person name="Toyoda A."/>
            <person name="Minakuchi Y."/>
            <person name="Sekiguchi Y."/>
            <person name="Ueda K."/>
            <person name="Takano H."/>
            <person name="Sakai Y."/>
            <person name="Yokota A."/>
            <person name="Yabe S."/>
        </authorList>
    </citation>
    <scope>NUCLEOTIDE SEQUENCE</scope>
    <source>
        <strain evidence="3">COM3</strain>
    </source>
</reference>
<gene>
    <name evidence="3" type="ORF">KTC_02110</name>
</gene>
<feature type="transmembrane region" description="Helical" evidence="2">
    <location>
        <begin position="41"/>
        <end position="61"/>
    </location>
</feature>
<dbReference type="EMBL" id="AP019376">
    <property type="protein sequence ID" value="BBH85460.1"/>
    <property type="molecule type" value="Genomic_DNA"/>
</dbReference>
<protein>
    <submittedName>
        <fullName evidence="3">Uncharacterized protein</fullName>
    </submittedName>
</protein>
<evidence type="ECO:0000256" key="1">
    <source>
        <dbReference type="SAM" id="MobiDB-lite"/>
    </source>
</evidence>
<feature type="compositionally biased region" description="Low complexity" evidence="1">
    <location>
        <begin position="462"/>
        <end position="473"/>
    </location>
</feature>
<evidence type="ECO:0000313" key="3">
    <source>
        <dbReference type="EMBL" id="BBH85460.1"/>
    </source>
</evidence>
<feature type="transmembrane region" description="Helical" evidence="2">
    <location>
        <begin position="73"/>
        <end position="91"/>
    </location>
</feature>
<name>A0A455SDA6_9CHLR</name>
<feature type="region of interest" description="Disordered" evidence="1">
    <location>
        <begin position="455"/>
        <end position="480"/>
    </location>
</feature>
<dbReference type="AlphaFoldDB" id="A0A455SDA6"/>
<accession>A0A455SDA6</accession>
<sequence length="500" mass="56541">MRVIRLLIATVLLLLGIVALYFLGLTPFGHAIWMALFFRGFGFWLIAAGIAGLFLIPAAILKFTRGYSPGSHFLLTLGIVELLAFFLFLFLNNQFYHKYLAQQSFETITSLPNTTQIRYLPKEVSKTFGSNRYQDSQTAPGDFHSIQIGENIEWVAARVPNGFINSISYQTQGILIVQSDGSLKSVDAPMTFGEGMAFNRSIEWQTYSRRFNSDIDTPYYILTSTNEVLTLVPSIGYHFQFPAMVPFWESTYVIHPDGTIENLSPERIQQDPRFQGQRLFPEGLAREIGNSWGYRDGIWNALFIHRNQVEPVSFEHDENQMPYLLPATDSPIWAIACSPVSQAHGINTLLLWNAHSGKMQVYTVPKTASLLGPNKAMEYVRAAYPLYNWTKDETGSVVTLEPRPVIRDSKLYWMVSVTNTNYAGVSLQTLVNAEDGSVRAFHSPDEIQAFLHGTYEGEKPPTSADTQSQQQTDISKMSDDQLFKLIDNALNELKKRREKK</sequence>
<keyword evidence="2" id="KW-0812">Transmembrane</keyword>